<dbReference type="PROSITE" id="PS51192">
    <property type="entry name" value="HELICASE_ATP_BIND_1"/>
    <property type="match status" value="1"/>
</dbReference>
<evidence type="ECO:0000256" key="12">
    <source>
        <dbReference type="ARBA" id="ARBA00023125"/>
    </source>
</evidence>
<comment type="cofactor">
    <cofactor evidence="1">
        <name>Zn(2+)</name>
        <dbReference type="ChEBI" id="CHEBI:29105"/>
    </cofactor>
</comment>
<comment type="caution">
    <text evidence="27">The sequence shown here is derived from an EMBL/GenBank/DDBJ whole genome shotgun (WGS) entry which is preliminary data.</text>
</comment>
<evidence type="ECO:0000313" key="28">
    <source>
        <dbReference type="Proteomes" id="UP000667349"/>
    </source>
</evidence>
<keyword evidence="11" id="KW-0067">ATP-binding</keyword>
<evidence type="ECO:0000256" key="9">
    <source>
        <dbReference type="ARBA" id="ARBA00022806"/>
    </source>
</evidence>
<dbReference type="InterPro" id="IPR014001">
    <property type="entry name" value="Helicase_ATP-bd"/>
</dbReference>
<dbReference type="GO" id="GO:0016787">
    <property type="term" value="F:hydrolase activity"/>
    <property type="evidence" value="ECO:0007669"/>
    <property type="project" value="UniProtKB-KW"/>
</dbReference>
<dbReference type="GO" id="GO:0009378">
    <property type="term" value="F:four-way junction helicase activity"/>
    <property type="evidence" value="ECO:0007669"/>
    <property type="project" value="TreeGrafter"/>
</dbReference>
<evidence type="ECO:0000256" key="11">
    <source>
        <dbReference type="ARBA" id="ARBA00022840"/>
    </source>
</evidence>
<dbReference type="GO" id="GO:0005694">
    <property type="term" value="C:chromosome"/>
    <property type="evidence" value="ECO:0007669"/>
    <property type="project" value="TreeGrafter"/>
</dbReference>
<dbReference type="SMART" id="SM00341">
    <property type="entry name" value="HRDC"/>
    <property type="match status" value="1"/>
</dbReference>
<dbReference type="PANTHER" id="PTHR13710:SF153">
    <property type="entry name" value="RECQ-LIKE DNA HELICASE BLM"/>
    <property type="match status" value="1"/>
</dbReference>
<gene>
    <name evidence="27" type="primary">Blm</name>
    <name evidence="27" type="ORF">G6Z75_0008345</name>
</gene>
<comment type="similarity">
    <text evidence="3">Belongs to the helicase family. RecQ subfamily.</text>
</comment>
<dbReference type="Gene3D" id="3.40.50.300">
    <property type="entry name" value="P-loop containing nucleotide triphosphate hydrolases"/>
    <property type="match status" value="2"/>
</dbReference>
<evidence type="ECO:0000256" key="4">
    <source>
        <dbReference type="ARBA" id="ARBA00022705"/>
    </source>
</evidence>
<evidence type="ECO:0000256" key="15">
    <source>
        <dbReference type="ARBA" id="ARBA00023242"/>
    </source>
</evidence>
<keyword evidence="28" id="KW-1185">Reference proteome</keyword>
<dbReference type="EC" id="5.6.2.4" evidence="17"/>
<feature type="region of interest" description="Disordered" evidence="23">
    <location>
        <begin position="1156"/>
        <end position="1227"/>
    </location>
</feature>
<feature type="compositionally biased region" description="Basic residues" evidence="23">
    <location>
        <begin position="1199"/>
        <end position="1213"/>
    </location>
</feature>
<keyword evidence="7" id="KW-0227">DNA damage</keyword>
<evidence type="ECO:0000259" key="24">
    <source>
        <dbReference type="PROSITE" id="PS50967"/>
    </source>
</evidence>
<dbReference type="InterPro" id="IPR001650">
    <property type="entry name" value="Helicase_C-like"/>
</dbReference>
<evidence type="ECO:0000256" key="7">
    <source>
        <dbReference type="ARBA" id="ARBA00022763"/>
    </source>
</evidence>
<evidence type="ECO:0000256" key="17">
    <source>
        <dbReference type="ARBA" id="ARBA00034808"/>
    </source>
</evidence>
<dbReference type="Pfam" id="PF00270">
    <property type="entry name" value="DEAD"/>
    <property type="match status" value="1"/>
</dbReference>
<dbReference type="GO" id="GO:0005634">
    <property type="term" value="C:nucleus"/>
    <property type="evidence" value="ECO:0007669"/>
    <property type="project" value="UniProtKB-SubCell"/>
</dbReference>
<feature type="domain" description="Helicase ATP-binding" evidence="25">
    <location>
        <begin position="539"/>
        <end position="714"/>
    </location>
</feature>
<keyword evidence="15" id="KW-0539">Nucleus</keyword>
<accession>A0A836JIL8</accession>
<dbReference type="SUPFAM" id="SSF52540">
    <property type="entry name" value="P-loop containing nucleoside triphosphate hydrolases"/>
    <property type="match status" value="2"/>
</dbReference>
<evidence type="ECO:0000259" key="25">
    <source>
        <dbReference type="PROSITE" id="PS51192"/>
    </source>
</evidence>
<dbReference type="NCBIfam" id="TIGR00614">
    <property type="entry name" value="recQ_fam"/>
    <property type="match status" value="1"/>
</dbReference>
<comment type="catalytic activity">
    <reaction evidence="16">
        <text>Couples ATP hydrolysis with the unwinding of duplex DNA by translocating in the 3'-5' direction.</text>
        <dbReference type="EC" id="5.6.2.4"/>
    </reaction>
</comment>
<dbReference type="GO" id="GO:0005737">
    <property type="term" value="C:cytoplasm"/>
    <property type="evidence" value="ECO:0007669"/>
    <property type="project" value="TreeGrafter"/>
</dbReference>
<evidence type="ECO:0000256" key="14">
    <source>
        <dbReference type="ARBA" id="ARBA00023235"/>
    </source>
</evidence>
<dbReference type="GO" id="GO:0043138">
    <property type="term" value="F:3'-5' DNA helicase activity"/>
    <property type="evidence" value="ECO:0007669"/>
    <property type="project" value="UniProtKB-EC"/>
</dbReference>
<feature type="non-terminal residue" evidence="27">
    <location>
        <position position="1"/>
    </location>
</feature>
<dbReference type="Pfam" id="PF00271">
    <property type="entry name" value="Helicase_C"/>
    <property type="match status" value="1"/>
</dbReference>
<dbReference type="GO" id="GO:0003677">
    <property type="term" value="F:DNA binding"/>
    <property type="evidence" value="ECO:0007669"/>
    <property type="project" value="UniProtKB-KW"/>
</dbReference>
<sequence>MSKKMVFGQKNIQSTIVGFLAKNTNENNMLTSTSKSVAEKKVLNNEWSNDLYFNEQRRVAGDLVTIDTIINLDNSDSSDSCKSPLKKMPKNTEDKHLWTPKKCDTISIKERKNIIISDSDTDSTNCNSPSSKYNGERLQRNNWVGPDIRLNLKDLGLNKQLGSWIELVQQKSVMSTVPITEDKLLERREDLKELQIEVLDKFCVALESIPLPILEQFPKFDADSFKKLQGLHRHIKAKLRLVQTKLSKLQKEDERNVFESPETPRSASSISIKTPISCMSESRLINDCDGFTASCTSVSKTIDFQDLTNAKEYDLASNNLEAVSAVKSPEIIPPNKKSTFQLKRPVKTVLGIQVSKTIAEMWEKDQQVSKTMNSSVDSDCISIKDTLNDSISTPSSSEKDGFTQRNAILDNSEDNKINTNKSQDMTGTQRFTAKVETLTQELDQFPALGENCNIDINDDFTDWPLSNVAQNSNYHTGDKTKSKIEKKSVEYGQFTGNYKNDGISGEFDSLTYSHSQEMLKIFRQRFGLYTFRPNQLQAINATLLGFDCFILMPTGGGKSLCYQLPALLNVGLTIVISPLKSLILDQVQKLISLDIPAAHLSGSITDNQAEAIYRELSKKEPALKILYVTPEKISASQKFCNTLTILYERELLTRFVIDEAHCVSQWGHDFRPDYKKLKCLRNNYPKVPTMALTATATPRVRTDILHQLGMTNPKWFMSSFNRPNLRYSIISKKGKNCSDEIVAMIMTKFKNTCGIVYCLSRKDCEDYAAHMKKNGIKVLSYHAGLSDTQRSNCQGKWISDEVHVICATIAFGMGIDKPNVRFVIHAALPKSIESYYQESGRAGRDGEIADCILFYHYADMHRIRKMFEQDNPNPQVISTHMDNLFKMVAFCENRTDCRRSLQLNYFGEIFDRQQCISNKIATCDNCRSKAEITMLDVTEDAKEIMKAVRDINNRKNCKLTLVFLTDIFKGSDLKKIRESGLTNHPLYGRGKSWNKNDIERLLHYMVLQEYLQENMYINNEIACAYVKIGPKASELMTKKDVKVQIPTRQSNKSTSGVATVSTVTKKVDGIIKELQDHCYAELMTIIRGIASALDVSASSIMNMVAVRAMSQRLPETEESMLQIPHVTKANFVKYGKALLNITQKYAKEKTELLNVNDEDKNSDDNDSTWDDNDSNYSYSNNTSIGKKRKISNRSNSTNKKYKRGGFSARRGKCSSRSSSKSSTKYNTTTKKTVGLASFSQSKQYLANPNRYMNIV</sequence>
<feature type="domain" description="Helicase C-terminal" evidence="26">
    <location>
        <begin position="729"/>
        <end position="885"/>
    </location>
</feature>
<dbReference type="PROSITE" id="PS50967">
    <property type="entry name" value="HRDC"/>
    <property type="match status" value="1"/>
</dbReference>
<evidence type="ECO:0000256" key="8">
    <source>
        <dbReference type="ARBA" id="ARBA00022801"/>
    </source>
</evidence>
<dbReference type="Gene3D" id="1.10.10.10">
    <property type="entry name" value="Winged helix-like DNA-binding domain superfamily/Winged helix DNA-binding domain"/>
    <property type="match status" value="1"/>
</dbReference>
<evidence type="ECO:0000256" key="3">
    <source>
        <dbReference type="ARBA" id="ARBA00005446"/>
    </source>
</evidence>
<evidence type="ECO:0000313" key="27">
    <source>
        <dbReference type="EMBL" id="KAG5315158.1"/>
    </source>
</evidence>
<evidence type="ECO:0000256" key="1">
    <source>
        <dbReference type="ARBA" id="ARBA00001947"/>
    </source>
</evidence>
<dbReference type="GO" id="GO:0046872">
    <property type="term" value="F:metal ion binding"/>
    <property type="evidence" value="ECO:0007669"/>
    <property type="project" value="UniProtKB-KW"/>
</dbReference>
<dbReference type="Gene3D" id="1.10.150.80">
    <property type="entry name" value="HRDC domain"/>
    <property type="match status" value="1"/>
</dbReference>
<dbReference type="Pfam" id="PF09382">
    <property type="entry name" value="RQC"/>
    <property type="match status" value="1"/>
</dbReference>
<dbReference type="FunFam" id="1.10.10.10:FF:000495">
    <property type="entry name" value="RecQ family helicase MusN"/>
    <property type="match status" value="1"/>
</dbReference>
<dbReference type="PROSITE" id="PS51194">
    <property type="entry name" value="HELICASE_CTER"/>
    <property type="match status" value="1"/>
</dbReference>
<name>A0A836JIL8_9HYME</name>
<dbReference type="InterPro" id="IPR011545">
    <property type="entry name" value="DEAD/DEAH_box_helicase_dom"/>
</dbReference>
<evidence type="ECO:0000256" key="5">
    <source>
        <dbReference type="ARBA" id="ARBA00022723"/>
    </source>
</evidence>
<evidence type="ECO:0000256" key="18">
    <source>
        <dbReference type="ARBA" id="ARBA00044542"/>
    </source>
</evidence>
<dbReference type="GO" id="GO:0000724">
    <property type="term" value="P:double-strand break repair via homologous recombination"/>
    <property type="evidence" value="ECO:0007669"/>
    <property type="project" value="UniProtKB-ARBA"/>
</dbReference>
<evidence type="ECO:0000256" key="2">
    <source>
        <dbReference type="ARBA" id="ARBA00004123"/>
    </source>
</evidence>
<evidence type="ECO:0000256" key="23">
    <source>
        <dbReference type="SAM" id="MobiDB-lite"/>
    </source>
</evidence>
<feature type="compositionally biased region" description="Low complexity" evidence="23">
    <location>
        <begin position="1174"/>
        <end position="1183"/>
    </location>
</feature>
<dbReference type="EMBL" id="JAANHZ010000126">
    <property type="protein sequence ID" value="KAG5315158.1"/>
    <property type="molecule type" value="Genomic_DNA"/>
</dbReference>
<dbReference type="GO" id="GO:0006260">
    <property type="term" value="P:DNA replication"/>
    <property type="evidence" value="ECO:0007669"/>
    <property type="project" value="UniProtKB-KW"/>
</dbReference>
<keyword evidence="5" id="KW-0479">Metal-binding</keyword>
<dbReference type="CDD" id="cd18794">
    <property type="entry name" value="SF2_C_RecQ"/>
    <property type="match status" value="1"/>
</dbReference>
<dbReference type="InterPro" id="IPR036388">
    <property type="entry name" value="WH-like_DNA-bd_sf"/>
</dbReference>
<evidence type="ECO:0000259" key="26">
    <source>
        <dbReference type="PROSITE" id="PS51194"/>
    </source>
</evidence>
<dbReference type="SMART" id="SM00956">
    <property type="entry name" value="RQC"/>
    <property type="match status" value="1"/>
</dbReference>
<evidence type="ECO:0000256" key="10">
    <source>
        <dbReference type="ARBA" id="ARBA00022833"/>
    </source>
</evidence>
<evidence type="ECO:0000256" key="19">
    <source>
        <dbReference type="ARBA" id="ARBA00049360"/>
    </source>
</evidence>
<comment type="subcellular location">
    <subcellularLocation>
        <location evidence="2">Nucleus</location>
    </subcellularLocation>
</comment>
<dbReference type="InterPro" id="IPR002121">
    <property type="entry name" value="HRDC_dom"/>
</dbReference>
<dbReference type="InterPro" id="IPR010997">
    <property type="entry name" value="HRDC-like_sf"/>
</dbReference>
<dbReference type="InterPro" id="IPR027417">
    <property type="entry name" value="P-loop_NTPase"/>
</dbReference>
<feature type="compositionally biased region" description="Acidic residues" evidence="23">
    <location>
        <begin position="1164"/>
        <end position="1173"/>
    </location>
</feature>
<feature type="non-terminal residue" evidence="27">
    <location>
        <position position="1255"/>
    </location>
</feature>
<dbReference type="Pfam" id="PF00570">
    <property type="entry name" value="HRDC"/>
    <property type="match status" value="1"/>
</dbReference>
<dbReference type="AlphaFoldDB" id="A0A836JIL8"/>
<evidence type="ECO:0000256" key="21">
    <source>
        <dbReference type="ARBA" id="ARBA00076065"/>
    </source>
</evidence>
<dbReference type="FunFam" id="3.40.50.300:FF:000340">
    <property type="entry name" value="Bloom syndrome, RecQ helicase"/>
    <property type="match status" value="1"/>
</dbReference>
<dbReference type="FunFam" id="3.40.50.300:FF:000537">
    <property type="entry name" value="Bloom syndrome RecQ-like helicase"/>
    <property type="match status" value="1"/>
</dbReference>
<evidence type="ECO:0000256" key="22">
    <source>
        <dbReference type="ARBA" id="ARBA00076271"/>
    </source>
</evidence>
<dbReference type="Pfam" id="PF16124">
    <property type="entry name" value="RecQ_Zn_bind"/>
    <property type="match status" value="1"/>
</dbReference>
<dbReference type="InterPro" id="IPR044876">
    <property type="entry name" value="HRDC_dom_sf"/>
</dbReference>
<dbReference type="GO" id="GO:0007131">
    <property type="term" value="P:reciprocal meiotic recombination"/>
    <property type="evidence" value="ECO:0007669"/>
    <property type="project" value="UniProtKB-ARBA"/>
</dbReference>
<dbReference type="InterPro" id="IPR018982">
    <property type="entry name" value="RQC_domain"/>
</dbReference>
<organism evidence="27 28">
    <name type="scientific">Acromyrmex insinuator</name>
    <dbReference type="NCBI Taxonomy" id="230686"/>
    <lineage>
        <taxon>Eukaryota</taxon>
        <taxon>Metazoa</taxon>
        <taxon>Ecdysozoa</taxon>
        <taxon>Arthropoda</taxon>
        <taxon>Hexapoda</taxon>
        <taxon>Insecta</taxon>
        <taxon>Pterygota</taxon>
        <taxon>Neoptera</taxon>
        <taxon>Endopterygota</taxon>
        <taxon>Hymenoptera</taxon>
        <taxon>Apocrita</taxon>
        <taxon>Aculeata</taxon>
        <taxon>Formicoidea</taxon>
        <taxon>Formicidae</taxon>
        <taxon>Myrmicinae</taxon>
        <taxon>Acromyrmex</taxon>
    </lineage>
</organism>
<evidence type="ECO:0000256" key="20">
    <source>
        <dbReference type="ARBA" id="ARBA00073450"/>
    </source>
</evidence>
<keyword evidence="10" id="KW-0862">Zinc</keyword>
<feature type="compositionally biased region" description="Low complexity" evidence="23">
    <location>
        <begin position="1214"/>
        <end position="1227"/>
    </location>
</feature>
<dbReference type="Proteomes" id="UP000667349">
    <property type="component" value="Unassembled WGS sequence"/>
</dbReference>
<keyword evidence="8" id="KW-0378">Hydrolase</keyword>
<keyword evidence="9" id="KW-0347">Helicase</keyword>
<evidence type="ECO:0000256" key="13">
    <source>
        <dbReference type="ARBA" id="ARBA00023204"/>
    </source>
</evidence>
<dbReference type="GO" id="GO:0005524">
    <property type="term" value="F:ATP binding"/>
    <property type="evidence" value="ECO:0007669"/>
    <property type="project" value="UniProtKB-KW"/>
</dbReference>
<reference evidence="27" key="1">
    <citation type="submission" date="2020-02" db="EMBL/GenBank/DDBJ databases">
        <title>Relaxed selection underlies rapid genomic changes in the transitions from sociality to social parasitism in ants.</title>
        <authorList>
            <person name="Bi X."/>
        </authorList>
    </citation>
    <scope>NUCLEOTIDE SEQUENCE</scope>
    <source>
        <strain evidence="27">BGI-DK2013a</strain>
        <tissue evidence="27">Whole body</tissue>
    </source>
</reference>
<keyword evidence="4" id="KW-0235">DNA replication</keyword>
<dbReference type="InterPro" id="IPR004589">
    <property type="entry name" value="DNA_helicase_ATP-dep_RecQ"/>
</dbReference>
<evidence type="ECO:0000256" key="16">
    <source>
        <dbReference type="ARBA" id="ARBA00034617"/>
    </source>
</evidence>
<comment type="catalytic activity">
    <reaction evidence="19">
        <text>ATP + H2O = ADP + phosphate + H(+)</text>
        <dbReference type="Rhea" id="RHEA:13065"/>
        <dbReference type="ChEBI" id="CHEBI:15377"/>
        <dbReference type="ChEBI" id="CHEBI:15378"/>
        <dbReference type="ChEBI" id="CHEBI:30616"/>
        <dbReference type="ChEBI" id="CHEBI:43474"/>
        <dbReference type="ChEBI" id="CHEBI:456216"/>
    </reaction>
</comment>
<keyword evidence="6" id="KW-0547">Nucleotide-binding</keyword>
<evidence type="ECO:0000256" key="6">
    <source>
        <dbReference type="ARBA" id="ARBA00022741"/>
    </source>
</evidence>
<keyword evidence="12" id="KW-0238">DNA-binding</keyword>
<dbReference type="PANTHER" id="PTHR13710">
    <property type="entry name" value="DNA HELICASE RECQ FAMILY MEMBER"/>
    <property type="match status" value="1"/>
</dbReference>
<dbReference type="SMART" id="SM00490">
    <property type="entry name" value="HELICc"/>
    <property type="match status" value="1"/>
</dbReference>
<protein>
    <recommendedName>
        <fullName evidence="20">RecQ-like DNA helicase BLM</fullName>
        <ecNumber evidence="17">5.6.2.4</ecNumber>
    </recommendedName>
    <alternativeName>
        <fullName evidence="21">Bloom syndrome protein homolog</fullName>
    </alternativeName>
    <alternativeName>
        <fullName evidence="18">DNA 3'-5' helicase BLM</fullName>
    </alternativeName>
    <alternativeName>
        <fullName evidence="22">RecQ helicase homolog</fullName>
    </alternativeName>
</protein>
<dbReference type="SMART" id="SM00487">
    <property type="entry name" value="DEXDc"/>
    <property type="match status" value="1"/>
</dbReference>
<keyword evidence="13" id="KW-0234">DNA repair</keyword>
<feature type="domain" description="HRDC" evidence="24">
    <location>
        <begin position="1072"/>
        <end position="1152"/>
    </location>
</feature>
<proteinExistence type="inferred from homology"/>
<keyword evidence="14" id="KW-0413">Isomerase</keyword>
<dbReference type="InterPro" id="IPR032284">
    <property type="entry name" value="RecQ_Zn-bd"/>
</dbReference>
<dbReference type="SUPFAM" id="SSF47819">
    <property type="entry name" value="HRDC-like"/>
    <property type="match status" value="1"/>
</dbReference>